<reference evidence="3" key="1">
    <citation type="journal article" date="2016" name="Gigascience">
        <title>De novo construction of an expanded transcriptome assembly for the western tarnished plant bug, Lygus hesperus.</title>
        <authorList>
            <person name="Tassone E.E."/>
            <person name="Geib S.M."/>
            <person name="Hall B."/>
            <person name="Fabrick J.A."/>
            <person name="Brent C.S."/>
            <person name="Hull J.J."/>
        </authorList>
    </citation>
    <scope>NUCLEOTIDE SEQUENCE</scope>
</reference>
<evidence type="ECO:0000313" key="3">
    <source>
        <dbReference type="EMBL" id="JAQ09139.1"/>
    </source>
</evidence>
<proteinExistence type="predicted"/>
<feature type="compositionally biased region" description="Polar residues" evidence="1">
    <location>
        <begin position="247"/>
        <end position="271"/>
    </location>
</feature>
<feature type="region of interest" description="Disordered" evidence="1">
    <location>
        <begin position="245"/>
        <end position="277"/>
    </location>
</feature>
<dbReference type="EMBL" id="GDHC01009490">
    <property type="protein sequence ID" value="JAQ09139.1"/>
    <property type="molecule type" value="Transcribed_RNA"/>
</dbReference>
<evidence type="ECO:0000256" key="1">
    <source>
        <dbReference type="SAM" id="MobiDB-lite"/>
    </source>
</evidence>
<feature type="compositionally biased region" description="Polar residues" evidence="1">
    <location>
        <begin position="109"/>
        <end position="133"/>
    </location>
</feature>
<sequence length="277" mass="31877">MEWTKENTKRLIEQYREKAVLWDPKHKEYKDRHKKQDAWTDLASDFQGNVDEVEKKVRMLIGQFQRELKKGKSGDGADAPYKTKWIYFHSLLFLKDKNTPRHQQEVGHQLTSELQQPETSQASDEAQGPVQTKTEQEQYAFLPPSQMKRPSRKRLHDDSMAREAYDVMKKLSARTRDEFDVFGEQVAITLRNLKDKMLLVDTKQHLTTILYHAERQDLHRSPQVYGDGSPQVHSGSRSLVYSAVSPHASSGASTSVEASPVYQDSTDSTDPLNLLDM</sequence>
<feature type="region of interest" description="Disordered" evidence="1">
    <location>
        <begin position="102"/>
        <end position="160"/>
    </location>
</feature>
<gene>
    <name evidence="3" type="ORF">g.44317</name>
</gene>
<evidence type="ECO:0000259" key="2">
    <source>
        <dbReference type="PROSITE" id="PS51029"/>
    </source>
</evidence>
<protein>
    <recommendedName>
        <fullName evidence="2">MADF domain-containing protein</fullName>
    </recommendedName>
</protein>
<dbReference type="PROSITE" id="PS51029">
    <property type="entry name" value="MADF"/>
    <property type="match status" value="1"/>
</dbReference>
<name>A0A146LP78_LYGHE</name>
<dbReference type="PANTHER" id="PTHR21505:SF12">
    <property type="entry name" value="MADF DOMAIN-CONTAINING PROTEIN-RELATED"/>
    <property type="match status" value="1"/>
</dbReference>
<dbReference type="SMART" id="SM00595">
    <property type="entry name" value="MADF"/>
    <property type="match status" value="1"/>
</dbReference>
<dbReference type="InterPro" id="IPR006578">
    <property type="entry name" value="MADF-dom"/>
</dbReference>
<dbReference type="AlphaFoldDB" id="A0A146LP78"/>
<accession>A0A146LP78</accession>
<feature type="domain" description="MADF" evidence="2">
    <location>
        <begin position="10"/>
        <end position="99"/>
    </location>
</feature>
<dbReference type="PANTHER" id="PTHR21505">
    <property type="entry name" value="MADF DOMAIN-CONTAINING PROTEIN-RELATED"/>
    <property type="match status" value="1"/>
</dbReference>
<organism evidence="3">
    <name type="scientific">Lygus hesperus</name>
    <name type="common">Western plant bug</name>
    <dbReference type="NCBI Taxonomy" id="30085"/>
    <lineage>
        <taxon>Eukaryota</taxon>
        <taxon>Metazoa</taxon>
        <taxon>Ecdysozoa</taxon>
        <taxon>Arthropoda</taxon>
        <taxon>Hexapoda</taxon>
        <taxon>Insecta</taxon>
        <taxon>Pterygota</taxon>
        <taxon>Neoptera</taxon>
        <taxon>Paraneoptera</taxon>
        <taxon>Hemiptera</taxon>
        <taxon>Heteroptera</taxon>
        <taxon>Panheteroptera</taxon>
        <taxon>Cimicomorpha</taxon>
        <taxon>Miridae</taxon>
        <taxon>Mirini</taxon>
        <taxon>Lygus</taxon>
    </lineage>
</organism>
<dbReference type="Pfam" id="PF10545">
    <property type="entry name" value="MADF_DNA_bdg"/>
    <property type="match status" value="1"/>
</dbReference>